<dbReference type="EMBL" id="JARPUR010000001">
    <property type="protein sequence ID" value="KAK4885155.1"/>
    <property type="molecule type" value="Genomic_DNA"/>
</dbReference>
<dbReference type="InterPro" id="IPR028002">
    <property type="entry name" value="Myb_DNA-bind_5"/>
</dbReference>
<keyword evidence="11" id="KW-1185">Reference proteome</keyword>
<evidence type="ECO:0000256" key="6">
    <source>
        <dbReference type="ARBA" id="ARBA00023163"/>
    </source>
</evidence>
<dbReference type="Proteomes" id="UP001353858">
    <property type="component" value="Unassembled WGS sequence"/>
</dbReference>
<name>A0AAN7QAD4_9COLE</name>
<sequence length="246" mass="28231">MSGEPKRAIFSADEKESLKILVKKYKDILENKKTDCVSVSQKKKTWIQLAVEYNSLAENSSRTPQQLKKCWENLKNKRKMELSLEKRERLTTGGGSFHPPADDPEAPLTDDILGGVDIELKDVIDSDIIPQEHENECIEAFIAEDIPQETSEVTLNSIGLEKTQSSKRKTYVGRGTAIERELAVRLDRIELLKKQEAELHAAKMQEQQLRIKEAELKLLQTEEEGRLRIEILKEQLLQEHNKRNIC</sequence>
<dbReference type="PANTHER" id="PTHR21632">
    <property type="entry name" value="REGULATORY PROTEIN ZESTE"/>
    <property type="match status" value="1"/>
</dbReference>
<evidence type="ECO:0000256" key="3">
    <source>
        <dbReference type="ARBA" id="ARBA00016807"/>
    </source>
</evidence>
<keyword evidence="8" id="KW-0175">Coiled coil</keyword>
<keyword evidence="6" id="KW-0804">Transcription</keyword>
<evidence type="ECO:0000259" key="9">
    <source>
        <dbReference type="Pfam" id="PF13873"/>
    </source>
</evidence>
<evidence type="ECO:0000256" key="8">
    <source>
        <dbReference type="SAM" id="Coils"/>
    </source>
</evidence>
<evidence type="ECO:0000256" key="7">
    <source>
        <dbReference type="ARBA" id="ARBA00025466"/>
    </source>
</evidence>
<dbReference type="Pfam" id="PF13873">
    <property type="entry name" value="Myb_DNA-bind_5"/>
    <property type="match status" value="1"/>
</dbReference>
<feature type="domain" description="Myb/SANT-like DNA-binding" evidence="9">
    <location>
        <begin position="10"/>
        <end position="82"/>
    </location>
</feature>
<protein>
    <recommendedName>
        <fullName evidence="4">Myb/SANT-like DNA-binding domain-containing protein 3</fullName>
    </recommendedName>
    <alternativeName>
        <fullName evidence="3">Regulatory protein zeste</fullName>
    </alternativeName>
</protein>
<comment type="subunit">
    <text evidence="2">Self-associates forming complexes of several hundred monomers.</text>
</comment>
<evidence type="ECO:0000256" key="1">
    <source>
        <dbReference type="ARBA" id="ARBA00007954"/>
    </source>
</evidence>
<evidence type="ECO:0000256" key="4">
    <source>
        <dbReference type="ARBA" id="ARBA00021372"/>
    </source>
</evidence>
<comment type="similarity">
    <text evidence="1">Belongs to the MSANTD3 family.</text>
</comment>
<evidence type="ECO:0000313" key="10">
    <source>
        <dbReference type="EMBL" id="KAK4885155.1"/>
    </source>
</evidence>
<evidence type="ECO:0000256" key="2">
    <source>
        <dbReference type="ARBA" id="ARBA00011764"/>
    </source>
</evidence>
<evidence type="ECO:0000256" key="5">
    <source>
        <dbReference type="ARBA" id="ARBA00023015"/>
    </source>
</evidence>
<comment type="caution">
    <text evidence="10">The sequence shown here is derived from an EMBL/GenBank/DDBJ whole genome shotgun (WGS) entry which is preliminary data.</text>
</comment>
<gene>
    <name evidence="10" type="ORF">RN001_001426</name>
</gene>
<evidence type="ECO:0000313" key="11">
    <source>
        <dbReference type="Proteomes" id="UP001353858"/>
    </source>
</evidence>
<reference evidence="11" key="1">
    <citation type="submission" date="2023-01" db="EMBL/GenBank/DDBJ databases">
        <title>Key to firefly adult light organ development and bioluminescence: homeobox transcription factors regulate luciferase expression and transportation to peroxisome.</title>
        <authorList>
            <person name="Fu X."/>
        </authorList>
    </citation>
    <scope>NUCLEOTIDE SEQUENCE [LARGE SCALE GENOMIC DNA]</scope>
</reference>
<accession>A0AAN7QAD4</accession>
<dbReference type="PANTHER" id="PTHR21632:SF4">
    <property type="entry name" value="REGULATORY PROTEIN ZESTE"/>
    <property type="match status" value="1"/>
</dbReference>
<keyword evidence="5" id="KW-0805">Transcription regulation</keyword>
<dbReference type="AlphaFoldDB" id="A0AAN7QAD4"/>
<comment type="function">
    <text evidence="7">Involved in transvection phenomena (= synapsis-dependent gene expression), where the synaptic pairing of chromosomes carrying genes with which zeste interacts influences the expression of these genes. Zeste binds to DNA and stimulates transcription from a nearby promoter.</text>
</comment>
<proteinExistence type="inferred from homology"/>
<feature type="coiled-coil region" evidence="8">
    <location>
        <begin position="192"/>
        <end position="224"/>
    </location>
</feature>
<organism evidence="10 11">
    <name type="scientific">Aquatica leii</name>
    <dbReference type="NCBI Taxonomy" id="1421715"/>
    <lineage>
        <taxon>Eukaryota</taxon>
        <taxon>Metazoa</taxon>
        <taxon>Ecdysozoa</taxon>
        <taxon>Arthropoda</taxon>
        <taxon>Hexapoda</taxon>
        <taxon>Insecta</taxon>
        <taxon>Pterygota</taxon>
        <taxon>Neoptera</taxon>
        <taxon>Endopterygota</taxon>
        <taxon>Coleoptera</taxon>
        <taxon>Polyphaga</taxon>
        <taxon>Elateriformia</taxon>
        <taxon>Elateroidea</taxon>
        <taxon>Lampyridae</taxon>
        <taxon>Luciolinae</taxon>
        <taxon>Aquatica</taxon>
    </lineage>
</organism>